<accession>A0CHA6</accession>
<dbReference type="KEGG" id="ptm:GSPATT00007613001"/>
<dbReference type="AlphaFoldDB" id="A0CHA6"/>
<sequence length="214" mass="25639">MLSILCKHQYLCQDFYKQYTIKYYTSKQYVRKFHSKNGVPQCSPMSPLFFNVYMNNCLRNYLKNLYFIVFLQQQIICNQVQSTQVLYPSKKRSKNHSNLNEKIKPFTPVQRSSIPCIMNSTSFKLLRLNVSFQKLNIANVWTLLLLQIISKLPFVLRMFSSEIQMYVFHVQFQVQITQTIQISDRYFIGEKLKWNICQSYCVRCFDKIARLIRQ</sequence>
<proteinExistence type="predicted"/>
<name>A0CHA6_PARTE</name>
<protein>
    <recommendedName>
        <fullName evidence="3">Reverse transcriptase domain-containing protein</fullName>
    </recommendedName>
</protein>
<evidence type="ECO:0000313" key="2">
    <source>
        <dbReference type="Proteomes" id="UP000000600"/>
    </source>
</evidence>
<dbReference type="GeneID" id="5023355"/>
<reference evidence="1 2" key="1">
    <citation type="journal article" date="2006" name="Nature">
        <title>Global trends of whole-genome duplications revealed by the ciliate Paramecium tetraurelia.</title>
        <authorList>
            <consortium name="Genoscope"/>
            <person name="Aury J.-M."/>
            <person name="Jaillon O."/>
            <person name="Duret L."/>
            <person name="Noel B."/>
            <person name="Jubin C."/>
            <person name="Porcel B.M."/>
            <person name="Segurens B."/>
            <person name="Daubin V."/>
            <person name="Anthouard V."/>
            <person name="Aiach N."/>
            <person name="Arnaiz O."/>
            <person name="Billaut A."/>
            <person name="Beisson J."/>
            <person name="Blanc I."/>
            <person name="Bouhouche K."/>
            <person name="Camara F."/>
            <person name="Duharcourt S."/>
            <person name="Guigo R."/>
            <person name="Gogendeau D."/>
            <person name="Katinka M."/>
            <person name="Keller A.-M."/>
            <person name="Kissmehl R."/>
            <person name="Klotz C."/>
            <person name="Koll F."/>
            <person name="Le Moue A."/>
            <person name="Lepere C."/>
            <person name="Malinsky S."/>
            <person name="Nowacki M."/>
            <person name="Nowak J.K."/>
            <person name="Plattner H."/>
            <person name="Poulain J."/>
            <person name="Ruiz F."/>
            <person name="Serrano V."/>
            <person name="Zagulski M."/>
            <person name="Dessen P."/>
            <person name="Betermier M."/>
            <person name="Weissenbach J."/>
            <person name="Scarpelli C."/>
            <person name="Schachter V."/>
            <person name="Sperling L."/>
            <person name="Meyer E."/>
            <person name="Cohen J."/>
            <person name="Wincker P."/>
        </authorList>
    </citation>
    <scope>NUCLEOTIDE SEQUENCE [LARGE SCALE GENOMIC DNA]</scope>
    <source>
        <strain evidence="1 2">Stock d4-2</strain>
    </source>
</reference>
<organism evidence="1 2">
    <name type="scientific">Paramecium tetraurelia</name>
    <dbReference type="NCBI Taxonomy" id="5888"/>
    <lineage>
        <taxon>Eukaryota</taxon>
        <taxon>Sar</taxon>
        <taxon>Alveolata</taxon>
        <taxon>Ciliophora</taxon>
        <taxon>Intramacronucleata</taxon>
        <taxon>Oligohymenophorea</taxon>
        <taxon>Peniculida</taxon>
        <taxon>Parameciidae</taxon>
        <taxon>Paramecium</taxon>
    </lineage>
</organism>
<dbReference type="InParanoid" id="A0CHA6"/>
<dbReference type="RefSeq" id="XP_001437570.1">
    <property type="nucleotide sequence ID" value="XM_001437533.1"/>
</dbReference>
<dbReference type="HOGENOM" id="CLU_1291183_0_0_1"/>
<evidence type="ECO:0000313" key="1">
    <source>
        <dbReference type="EMBL" id="CAK70173.1"/>
    </source>
</evidence>
<keyword evidence="2" id="KW-1185">Reference proteome</keyword>
<dbReference type="EMBL" id="CT868074">
    <property type="protein sequence ID" value="CAK70173.1"/>
    <property type="molecule type" value="Genomic_DNA"/>
</dbReference>
<gene>
    <name evidence="1" type="ORF">GSPATT00007613001</name>
</gene>
<evidence type="ECO:0008006" key="3">
    <source>
        <dbReference type="Google" id="ProtNLM"/>
    </source>
</evidence>
<dbReference type="Proteomes" id="UP000000600">
    <property type="component" value="Unassembled WGS sequence"/>
</dbReference>